<dbReference type="RefSeq" id="WP_076743359.1">
    <property type="nucleotide sequence ID" value="NZ_MPSB01000002.1"/>
</dbReference>
<evidence type="ECO:0000259" key="1">
    <source>
        <dbReference type="Pfam" id="PF21834"/>
    </source>
</evidence>
<comment type="caution">
    <text evidence="2">The sequence shown here is derived from an EMBL/GenBank/DDBJ whole genome shotgun (WGS) entry which is preliminary data.</text>
</comment>
<accession>A0A1V2EWY7</accession>
<evidence type="ECO:0000313" key="2">
    <source>
        <dbReference type="EMBL" id="ONF97110.1"/>
    </source>
</evidence>
<evidence type="ECO:0000313" key="3">
    <source>
        <dbReference type="Proteomes" id="UP000188729"/>
    </source>
</evidence>
<proteinExistence type="predicted"/>
<dbReference type="Proteomes" id="UP000188729">
    <property type="component" value="Unassembled WGS sequence"/>
</dbReference>
<reference evidence="2 3" key="1">
    <citation type="submission" date="2016-11" db="EMBL/GenBank/DDBJ databases">
        <title>Genome sequence of Sphingomonas jeddahensis G39.</title>
        <authorList>
            <person name="Poehlein A."/>
            <person name="Wuebbeler J.H."/>
            <person name="Steinbuechel A."/>
            <person name="Daniel R."/>
        </authorList>
    </citation>
    <scope>NUCLEOTIDE SEQUENCE [LARGE SCALE GENOMIC DNA]</scope>
    <source>
        <strain evidence="2 3">G39</strain>
    </source>
</reference>
<feature type="domain" description="DUF6894" evidence="1">
    <location>
        <begin position="3"/>
        <end position="71"/>
    </location>
</feature>
<dbReference type="OrthoDB" id="7583263at2"/>
<dbReference type="AlphaFoldDB" id="A0A1V2EWY7"/>
<dbReference type="Pfam" id="PF21834">
    <property type="entry name" value="DUF6894"/>
    <property type="match status" value="1"/>
</dbReference>
<dbReference type="InterPro" id="IPR054189">
    <property type="entry name" value="DUF6894"/>
</dbReference>
<sequence>MALYYFHLHECGQALEDLEGVECASLDEALEIARANARDVMIGELRQGKLCFNWSISVADASAQEVARLRFRDAVTIT</sequence>
<dbReference type="STRING" id="1915074.SPHI_05470"/>
<dbReference type="EMBL" id="MPSB01000002">
    <property type="protein sequence ID" value="ONF97110.1"/>
    <property type="molecule type" value="Genomic_DNA"/>
</dbReference>
<keyword evidence="3" id="KW-1185">Reference proteome</keyword>
<protein>
    <recommendedName>
        <fullName evidence="1">DUF6894 domain-containing protein</fullName>
    </recommendedName>
</protein>
<organism evidence="2 3">
    <name type="scientific">Sphingomonas jeddahensis</name>
    <dbReference type="NCBI Taxonomy" id="1915074"/>
    <lineage>
        <taxon>Bacteria</taxon>
        <taxon>Pseudomonadati</taxon>
        <taxon>Pseudomonadota</taxon>
        <taxon>Alphaproteobacteria</taxon>
        <taxon>Sphingomonadales</taxon>
        <taxon>Sphingomonadaceae</taxon>
        <taxon>Sphingomonas</taxon>
    </lineage>
</organism>
<name>A0A1V2EWY7_9SPHN</name>
<gene>
    <name evidence="2" type="ORF">SPHI_05470</name>
</gene>